<feature type="domain" description="Sporulation stage II protein D amidase enhancer LytB N-terminal" evidence="1">
    <location>
        <begin position="56"/>
        <end position="163"/>
    </location>
</feature>
<dbReference type="Proteomes" id="UP000253034">
    <property type="component" value="Unassembled WGS sequence"/>
</dbReference>
<evidence type="ECO:0000313" key="3">
    <source>
        <dbReference type="Proteomes" id="UP000253034"/>
    </source>
</evidence>
<reference evidence="2 3" key="1">
    <citation type="submission" date="2018-07" db="EMBL/GenBank/DDBJ databases">
        <title>Genomic Encyclopedia of Type Strains, Phase IV (KMG-IV): sequencing the most valuable type-strain genomes for metagenomic binning, comparative biology and taxonomic classification.</title>
        <authorList>
            <person name="Goeker M."/>
        </authorList>
    </citation>
    <scope>NUCLEOTIDE SEQUENCE [LARGE SCALE GENOMIC DNA]</scope>
    <source>
        <strain evidence="2 3">DSM 27016</strain>
    </source>
</reference>
<evidence type="ECO:0000259" key="1">
    <source>
        <dbReference type="Pfam" id="PF08486"/>
    </source>
</evidence>
<dbReference type="InterPro" id="IPR013693">
    <property type="entry name" value="SpoIID/LytB_N"/>
</dbReference>
<dbReference type="NCBIfam" id="TIGR02870">
    <property type="entry name" value="spore_II_D"/>
    <property type="match status" value="1"/>
</dbReference>
<dbReference type="EMBL" id="QPJT01000026">
    <property type="protein sequence ID" value="RCX11233.1"/>
    <property type="molecule type" value="Genomic_DNA"/>
</dbReference>
<dbReference type="AlphaFoldDB" id="A0A369AQC9"/>
<dbReference type="NCBIfam" id="TIGR02669">
    <property type="entry name" value="SpoIID_LytB"/>
    <property type="match status" value="1"/>
</dbReference>
<proteinExistence type="predicted"/>
<sequence>MKNFVYYMFLMMLIMVVLPLFIIKGCSFAKQDVAPKKPLPLKRQAEEIKIKVYVNSEKKTEEMPLEEYVKGVVAAEMPAEFGAEALKAQAVAARTYAVGRMKGIYKSKEDIHPDAHVCTDFAHCQAWVSKAEAFKKWGAINSFKYWSKIERAVKQTEGVIITYDGKIINPVFHSNSGGRTENAEDVWEGANEPYLKSVASSGEENSASYKNTVVFKIEDFYDTIKNKYSDFEIEKKDILQHIKIIDYTEGNRVRNIRVGNISMKGTEFRTLFSLKSANFKLENEGEDSISITTLGNGHGAGMSQWGANYLSVGGGSYEEILKYYYRGVDLAQLNINDT</sequence>
<gene>
    <name evidence="2" type="ORF">DFR58_1266</name>
</gene>
<dbReference type="PANTHER" id="PTHR30032">
    <property type="entry name" value="N-ACETYLMURAMOYL-L-ALANINE AMIDASE-RELATED"/>
    <property type="match status" value="1"/>
</dbReference>
<protein>
    <submittedName>
        <fullName evidence="2">Stage II sporulation protein D</fullName>
    </submittedName>
</protein>
<dbReference type="Pfam" id="PF08486">
    <property type="entry name" value="SpoIID"/>
    <property type="match status" value="1"/>
</dbReference>
<dbReference type="PANTHER" id="PTHR30032:SF4">
    <property type="entry name" value="AMIDASE ENHANCER"/>
    <property type="match status" value="1"/>
</dbReference>
<keyword evidence="3" id="KW-1185">Reference proteome</keyword>
<accession>A0A369AQC9</accession>
<organism evidence="2 3">
    <name type="scientific">Anaerobacterium chartisolvens</name>
    <dbReference type="NCBI Taxonomy" id="1297424"/>
    <lineage>
        <taxon>Bacteria</taxon>
        <taxon>Bacillati</taxon>
        <taxon>Bacillota</taxon>
        <taxon>Clostridia</taxon>
        <taxon>Eubacteriales</taxon>
        <taxon>Oscillospiraceae</taxon>
        <taxon>Anaerobacterium</taxon>
    </lineage>
</organism>
<dbReference type="GO" id="GO:0030435">
    <property type="term" value="P:sporulation resulting in formation of a cellular spore"/>
    <property type="evidence" value="ECO:0007669"/>
    <property type="project" value="InterPro"/>
</dbReference>
<dbReference type="GO" id="GO:0030288">
    <property type="term" value="C:outer membrane-bounded periplasmic space"/>
    <property type="evidence" value="ECO:0007669"/>
    <property type="project" value="TreeGrafter"/>
</dbReference>
<dbReference type="InterPro" id="IPR051922">
    <property type="entry name" value="Bact_Sporulation_Assoc"/>
</dbReference>
<dbReference type="InterPro" id="IPR013486">
    <property type="entry name" value="SpoIID/LytB"/>
</dbReference>
<evidence type="ECO:0000313" key="2">
    <source>
        <dbReference type="EMBL" id="RCX11233.1"/>
    </source>
</evidence>
<dbReference type="OrthoDB" id="9794671at2"/>
<name>A0A369AQC9_9FIRM</name>
<comment type="caution">
    <text evidence="2">The sequence shown here is derived from an EMBL/GenBank/DDBJ whole genome shotgun (WGS) entry which is preliminary data.</text>
</comment>
<dbReference type="InterPro" id="IPR014225">
    <property type="entry name" value="Spore_II_D_firmicutes"/>
</dbReference>